<sequence>MQRLSGRTAIITGGAQGLGRAATEKFACEGATVIIWDMNREKGESLVQSLTAQGFKVHFDAVNVAEFDSVESAARRAYEQFAHLDILINNAGITQDATLLKMSVSQWQQVINVNLTGVFYCAKAVVPYMVEKQYGRIINTASVVGLYGNFGQTNYVAAKAGLIGMTKVWARELGKKGITVNAVAPGFIATDMIKTVPEKVLNAVIERTPLGRLGSPEDVANAYLFLASDEASFITGAVLSVDGGYIS</sequence>
<comment type="caution">
    <text evidence="10">The sequence shown here is derived from an EMBL/GenBank/DDBJ whole genome shotgun (WGS) entry which is preliminary data.</text>
</comment>
<dbReference type="InterPro" id="IPR002347">
    <property type="entry name" value="SDR_fam"/>
</dbReference>
<comment type="subunit">
    <text evidence="8">Homotetramer.</text>
</comment>
<keyword evidence="8" id="KW-0276">Fatty acid metabolism</keyword>
<protein>
    <recommendedName>
        <fullName evidence="8">3-oxoacyl-[acyl-carrier-protein] reductase</fullName>
        <ecNumber evidence="8">1.1.1.100</ecNumber>
    </recommendedName>
</protein>
<dbReference type="NCBIfam" id="TIGR01830">
    <property type="entry name" value="3oxo_ACP_reduc"/>
    <property type="match status" value="1"/>
</dbReference>
<dbReference type="PRINTS" id="PR00080">
    <property type="entry name" value="SDRFAMILY"/>
</dbReference>
<dbReference type="InterPro" id="IPR011284">
    <property type="entry name" value="3oxo_ACP_reduc"/>
</dbReference>
<evidence type="ECO:0000313" key="11">
    <source>
        <dbReference type="Proteomes" id="UP000266389"/>
    </source>
</evidence>
<keyword evidence="8" id="KW-0443">Lipid metabolism</keyword>
<evidence type="ECO:0000256" key="1">
    <source>
        <dbReference type="ARBA" id="ARBA00002607"/>
    </source>
</evidence>
<dbReference type="GO" id="GO:0051287">
    <property type="term" value="F:NAD binding"/>
    <property type="evidence" value="ECO:0007669"/>
    <property type="project" value="UniProtKB-UniRule"/>
</dbReference>
<evidence type="ECO:0000313" key="10">
    <source>
        <dbReference type="EMBL" id="RFM25138.1"/>
    </source>
</evidence>
<dbReference type="NCBIfam" id="NF004198">
    <property type="entry name" value="PRK05653.1-3"/>
    <property type="match status" value="1"/>
</dbReference>
<keyword evidence="3 7" id="KW-0521">NADP</keyword>
<dbReference type="Proteomes" id="UP000266389">
    <property type="component" value="Unassembled WGS sequence"/>
</dbReference>
<keyword evidence="4 8" id="KW-0560">Oxidoreductase</keyword>
<dbReference type="UniPathway" id="UPA00094"/>
<keyword evidence="8" id="KW-0275">Fatty acid biosynthesis</keyword>
<accession>A0A395M4G0</accession>
<dbReference type="Pfam" id="PF13561">
    <property type="entry name" value="adh_short_C2"/>
    <property type="match status" value="1"/>
</dbReference>
<dbReference type="PRINTS" id="PR00081">
    <property type="entry name" value="GDHRDH"/>
</dbReference>
<proteinExistence type="inferred from homology"/>
<evidence type="ECO:0000256" key="5">
    <source>
        <dbReference type="ARBA" id="ARBA00048508"/>
    </source>
</evidence>
<organism evidence="10 11">
    <name type="scientific">Candidatus Thermochlorobacter aerophilus</name>
    <dbReference type="NCBI Taxonomy" id="1868324"/>
    <lineage>
        <taxon>Bacteria</taxon>
        <taxon>Pseudomonadati</taxon>
        <taxon>Chlorobiota</taxon>
        <taxon>Chlorobiia</taxon>
        <taxon>Chlorobiales</taxon>
        <taxon>Candidatus Thermochlorobacteriaceae</taxon>
        <taxon>Candidatus Thermochlorobacter</taxon>
    </lineage>
</organism>
<dbReference type="EC" id="1.1.1.100" evidence="8"/>
<evidence type="ECO:0000256" key="7">
    <source>
        <dbReference type="PIRSR" id="PIRSR611284-2"/>
    </source>
</evidence>
<dbReference type="PANTHER" id="PTHR42760:SF40">
    <property type="entry name" value="3-OXOACYL-[ACYL-CARRIER-PROTEIN] REDUCTASE, CHLOROPLASTIC"/>
    <property type="match status" value="1"/>
</dbReference>
<comment type="pathway">
    <text evidence="8">Lipid metabolism; fatty acid biosynthesis.</text>
</comment>
<evidence type="ECO:0000256" key="3">
    <source>
        <dbReference type="ARBA" id="ARBA00022857"/>
    </source>
</evidence>
<name>A0A395M4G0_9BACT</name>
<dbReference type="GO" id="GO:0004316">
    <property type="term" value="F:3-oxoacyl-[acyl-carrier-protein] reductase (NADPH) activity"/>
    <property type="evidence" value="ECO:0007669"/>
    <property type="project" value="UniProtKB-UniRule"/>
</dbReference>
<dbReference type="EMBL" id="PHFL01000010">
    <property type="protein sequence ID" value="RFM25138.1"/>
    <property type="molecule type" value="Genomic_DNA"/>
</dbReference>
<dbReference type="InterPro" id="IPR036291">
    <property type="entry name" value="NAD(P)-bd_dom_sf"/>
</dbReference>
<comment type="function">
    <text evidence="1 8">Catalyzes the NADPH-dependent reduction of beta-ketoacyl-ACP substrates to beta-hydroxyacyl-ACP products, the first reductive step in the elongation cycle of fatty acid biosynthesis.</text>
</comment>
<reference evidence="10 11" key="1">
    <citation type="journal article" date="2011" name="ISME J.">
        <title>Community ecology of hot spring cyanobacterial mats: predominant populations and their functional potential.</title>
        <authorList>
            <person name="Klatt C.G."/>
            <person name="Wood J.M."/>
            <person name="Rusch D.B."/>
            <person name="Bateson M.M."/>
            <person name="Hamamura N."/>
            <person name="Heidelberg J.F."/>
            <person name="Grossman A.R."/>
            <person name="Bhaya D."/>
            <person name="Cohan F.M."/>
            <person name="Kuhl M."/>
            <person name="Bryant D.A."/>
            <person name="Ward D.M."/>
        </authorList>
    </citation>
    <scope>NUCLEOTIDE SEQUENCE [LARGE SCALE GENOMIC DNA]</scope>
    <source>
        <strain evidence="10">OS</strain>
    </source>
</reference>
<dbReference type="CDD" id="cd05333">
    <property type="entry name" value="BKR_SDR_c"/>
    <property type="match status" value="1"/>
</dbReference>
<dbReference type="FunFam" id="3.40.50.720:FF:000115">
    <property type="entry name" value="3-oxoacyl-[acyl-carrier-protein] reductase FabG"/>
    <property type="match status" value="1"/>
</dbReference>
<feature type="binding site" evidence="7">
    <location>
        <position position="90"/>
    </location>
    <ligand>
        <name>NADP(+)</name>
        <dbReference type="ChEBI" id="CHEBI:58349"/>
    </ligand>
</feature>
<feature type="binding site" evidence="7">
    <location>
        <position position="188"/>
    </location>
    <ligand>
        <name>NADP(+)</name>
        <dbReference type="ChEBI" id="CHEBI:58349"/>
    </ligand>
</feature>
<evidence type="ECO:0000256" key="2">
    <source>
        <dbReference type="ARBA" id="ARBA00006484"/>
    </source>
</evidence>
<feature type="active site" description="Proton acceptor" evidence="6">
    <location>
        <position position="155"/>
    </location>
</feature>
<dbReference type="GO" id="GO:0030497">
    <property type="term" value="P:fatty acid elongation"/>
    <property type="evidence" value="ECO:0007669"/>
    <property type="project" value="TreeGrafter"/>
</dbReference>
<keyword evidence="8" id="KW-0444">Lipid biosynthesis</keyword>
<dbReference type="NCBIfam" id="NF005559">
    <property type="entry name" value="PRK07231.1"/>
    <property type="match status" value="1"/>
</dbReference>
<dbReference type="InterPro" id="IPR057326">
    <property type="entry name" value="KR_dom"/>
</dbReference>
<evidence type="ECO:0000256" key="4">
    <source>
        <dbReference type="ARBA" id="ARBA00023002"/>
    </source>
</evidence>
<feature type="binding site" evidence="7">
    <location>
        <begin position="155"/>
        <end position="159"/>
    </location>
    <ligand>
        <name>NADP(+)</name>
        <dbReference type="ChEBI" id="CHEBI:58349"/>
    </ligand>
</feature>
<dbReference type="Gene3D" id="3.40.50.720">
    <property type="entry name" value="NAD(P)-binding Rossmann-like Domain"/>
    <property type="match status" value="1"/>
</dbReference>
<gene>
    <name evidence="10" type="primary">fabG</name>
    <name evidence="10" type="ORF">D0433_02600</name>
</gene>
<dbReference type="AlphaFoldDB" id="A0A395M4G0"/>
<evidence type="ECO:0000256" key="8">
    <source>
        <dbReference type="RuleBase" id="RU366074"/>
    </source>
</evidence>
<feature type="binding site" evidence="7">
    <location>
        <begin position="63"/>
        <end position="64"/>
    </location>
    <ligand>
        <name>NADP(+)</name>
        <dbReference type="ChEBI" id="CHEBI:58349"/>
    </ligand>
</feature>
<dbReference type="NCBIfam" id="NF009466">
    <property type="entry name" value="PRK12826.1-2"/>
    <property type="match status" value="1"/>
</dbReference>
<dbReference type="SUPFAM" id="SSF51735">
    <property type="entry name" value="NAD(P)-binding Rossmann-fold domains"/>
    <property type="match status" value="1"/>
</dbReference>
<evidence type="ECO:0000256" key="6">
    <source>
        <dbReference type="PIRSR" id="PIRSR611284-1"/>
    </source>
</evidence>
<dbReference type="SMART" id="SM00822">
    <property type="entry name" value="PKS_KR"/>
    <property type="match status" value="1"/>
</dbReference>
<feature type="domain" description="Ketoreductase" evidence="9">
    <location>
        <begin position="7"/>
        <end position="186"/>
    </location>
</feature>
<dbReference type="PANTHER" id="PTHR42760">
    <property type="entry name" value="SHORT-CHAIN DEHYDROGENASES/REDUCTASES FAMILY MEMBER"/>
    <property type="match status" value="1"/>
</dbReference>
<comment type="similarity">
    <text evidence="2 8">Belongs to the short-chain dehydrogenases/reductases (SDR) family.</text>
</comment>
<evidence type="ECO:0000259" key="9">
    <source>
        <dbReference type="SMART" id="SM00822"/>
    </source>
</evidence>
<dbReference type="PROSITE" id="PS00061">
    <property type="entry name" value="ADH_SHORT"/>
    <property type="match status" value="1"/>
</dbReference>
<dbReference type="InterPro" id="IPR020904">
    <property type="entry name" value="Sc_DH/Rdtase_CS"/>
</dbReference>
<comment type="catalytic activity">
    <reaction evidence="5 8">
        <text>a (3R)-hydroxyacyl-[ACP] + NADP(+) = a 3-oxoacyl-[ACP] + NADPH + H(+)</text>
        <dbReference type="Rhea" id="RHEA:17397"/>
        <dbReference type="Rhea" id="RHEA-COMP:9916"/>
        <dbReference type="Rhea" id="RHEA-COMP:9945"/>
        <dbReference type="ChEBI" id="CHEBI:15378"/>
        <dbReference type="ChEBI" id="CHEBI:57783"/>
        <dbReference type="ChEBI" id="CHEBI:58349"/>
        <dbReference type="ChEBI" id="CHEBI:78776"/>
        <dbReference type="ChEBI" id="CHEBI:78827"/>
        <dbReference type="EC" id="1.1.1.100"/>
    </reaction>
</comment>